<dbReference type="PANTHER" id="PTHR10996">
    <property type="entry name" value="2-HYDROXYACID DEHYDROGENASE-RELATED"/>
    <property type="match status" value="1"/>
</dbReference>
<evidence type="ECO:0000256" key="1">
    <source>
        <dbReference type="ARBA" id="ARBA00005854"/>
    </source>
</evidence>
<dbReference type="InterPro" id="IPR036291">
    <property type="entry name" value="NAD(P)-bd_dom_sf"/>
</dbReference>
<dbReference type="InterPro" id="IPR050223">
    <property type="entry name" value="D-isomer_2-hydroxyacid_DH"/>
</dbReference>
<dbReference type="EMBL" id="JABVEC010000025">
    <property type="protein sequence ID" value="MBC6469266.1"/>
    <property type="molecule type" value="Genomic_DNA"/>
</dbReference>
<sequence>MKIVVTDPIISRFATILRSGGHDPLMAADRPDEEVVTTLRDADVMVCSRMTEPMARAGTGLRLVQVTGAGYERIPLDALAPRTAVANTSHHGRAIAEHVIMTVLMLSRRVLRTDRLLRQGVWESVAVDPDLTLGDSVAGRTVGLLGLGEIGGQVARLAAAMGMRVQAARRDPGSPLEPGLELDRVVSMGELPALLATSDVVVVTVPLNPHTRGLIGAAELRRMRRSALLVNVSRGPVVDERALYDALADGQIAGAAIDVWWPTDGVNRSGATLPFAELDNVVLTPHNSGHTRETFESRARDIAANLTALETGRPLRNVVRAAAGA</sequence>
<dbReference type="CDD" id="cd12165">
    <property type="entry name" value="2-Hacid_dh_6"/>
    <property type="match status" value="1"/>
</dbReference>
<organism evidence="6 7">
    <name type="scientific">Actinomadura alba</name>
    <dbReference type="NCBI Taxonomy" id="406431"/>
    <lineage>
        <taxon>Bacteria</taxon>
        <taxon>Bacillati</taxon>
        <taxon>Actinomycetota</taxon>
        <taxon>Actinomycetes</taxon>
        <taxon>Streptosporangiales</taxon>
        <taxon>Thermomonosporaceae</taxon>
        <taxon>Actinomadura</taxon>
    </lineage>
</organism>
<dbReference type="Proteomes" id="UP000805614">
    <property type="component" value="Unassembled WGS sequence"/>
</dbReference>
<gene>
    <name evidence="6" type="ORF">HKK74_27770</name>
</gene>
<evidence type="ECO:0000313" key="7">
    <source>
        <dbReference type="Proteomes" id="UP000805614"/>
    </source>
</evidence>
<dbReference type="SUPFAM" id="SSF52283">
    <property type="entry name" value="Formate/glycerate dehydrogenase catalytic domain-like"/>
    <property type="match status" value="1"/>
</dbReference>
<dbReference type="SUPFAM" id="SSF51735">
    <property type="entry name" value="NAD(P)-binding Rossmann-fold domains"/>
    <property type="match status" value="1"/>
</dbReference>
<comment type="caution">
    <text evidence="6">The sequence shown here is derived from an EMBL/GenBank/DDBJ whole genome shotgun (WGS) entry which is preliminary data.</text>
</comment>
<comment type="similarity">
    <text evidence="1 3">Belongs to the D-isomer specific 2-hydroxyacid dehydrogenase family.</text>
</comment>
<dbReference type="PROSITE" id="PS00671">
    <property type="entry name" value="D_2_HYDROXYACID_DH_3"/>
    <property type="match status" value="1"/>
</dbReference>
<feature type="domain" description="D-isomer specific 2-hydroxyacid dehydrogenase NAD-binding" evidence="5">
    <location>
        <begin position="100"/>
        <end position="287"/>
    </location>
</feature>
<evidence type="ECO:0000259" key="5">
    <source>
        <dbReference type="Pfam" id="PF02826"/>
    </source>
</evidence>
<dbReference type="Gene3D" id="3.40.50.720">
    <property type="entry name" value="NAD(P)-binding Rossmann-like Domain"/>
    <property type="match status" value="2"/>
</dbReference>
<evidence type="ECO:0000259" key="4">
    <source>
        <dbReference type="Pfam" id="PF00389"/>
    </source>
</evidence>
<feature type="domain" description="D-isomer specific 2-hydroxyacid dehydrogenase catalytic" evidence="4">
    <location>
        <begin position="3"/>
        <end position="319"/>
    </location>
</feature>
<accession>A0ABR7LWV0</accession>
<evidence type="ECO:0000313" key="6">
    <source>
        <dbReference type="EMBL" id="MBC6469266.1"/>
    </source>
</evidence>
<reference evidence="6 7" key="1">
    <citation type="submission" date="2020-06" db="EMBL/GenBank/DDBJ databases">
        <title>Actinomadura xiongansis sp. nov., isolated from soil of Baiyangdian.</title>
        <authorList>
            <person name="Zhang X."/>
        </authorList>
    </citation>
    <scope>NUCLEOTIDE SEQUENCE [LARGE SCALE GENOMIC DNA]</scope>
    <source>
        <strain evidence="6 7">HBUM206468</strain>
    </source>
</reference>
<dbReference type="InterPro" id="IPR006139">
    <property type="entry name" value="D-isomer_2_OHA_DH_cat_dom"/>
</dbReference>
<keyword evidence="7" id="KW-1185">Reference proteome</keyword>
<proteinExistence type="inferred from homology"/>
<dbReference type="InterPro" id="IPR006140">
    <property type="entry name" value="D-isomer_DH_NAD-bd"/>
</dbReference>
<keyword evidence="2 3" id="KW-0560">Oxidoreductase</keyword>
<dbReference type="Pfam" id="PF00389">
    <property type="entry name" value="2-Hacid_dh"/>
    <property type="match status" value="1"/>
</dbReference>
<evidence type="ECO:0000256" key="2">
    <source>
        <dbReference type="ARBA" id="ARBA00023002"/>
    </source>
</evidence>
<name>A0ABR7LWV0_9ACTN</name>
<evidence type="ECO:0000256" key="3">
    <source>
        <dbReference type="RuleBase" id="RU003719"/>
    </source>
</evidence>
<dbReference type="Pfam" id="PF02826">
    <property type="entry name" value="2-Hacid_dh_C"/>
    <property type="match status" value="1"/>
</dbReference>
<dbReference type="InterPro" id="IPR029753">
    <property type="entry name" value="D-isomer_DH_CS"/>
</dbReference>
<protein>
    <submittedName>
        <fullName evidence="6">Hydroxyacid dehydrogenase</fullName>
    </submittedName>
</protein>